<name>A0A183B6K7_9TREM</name>
<dbReference type="InterPro" id="IPR029035">
    <property type="entry name" value="DHS-like_NAD/FAD-binding_dom"/>
</dbReference>
<comment type="caution">
    <text evidence="3">Lacks conserved residue(s) required for the propagation of feature annotation.</text>
</comment>
<keyword evidence="2" id="KW-0520">NAD</keyword>
<dbReference type="WBParaSite" id="ECPE_0001488201-mRNA-1">
    <property type="protein sequence ID" value="ECPE_0001488201-mRNA-1"/>
    <property type="gene ID" value="ECPE_0001488201"/>
</dbReference>
<reference evidence="5 6" key="2">
    <citation type="submission" date="2018-11" db="EMBL/GenBank/DDBJ databases">
        <authorList>
            <consortium name="Pathogen Informatics"/>
        </authorList>
    </citation>
    <scope>NUCLEOTIDE SEQUENCE [LARGE SCALE GENOMIC DNA]</scope>
    <source>
        <strain evidence="5 6">Egypt</strain>
    </source>
</reference>
<evidence type="ECO:0000256" key="3">
    <source>
        <dbReference type="PROSITE-ProRule" id="PRU00236"/>
    </source>
</evidence>
<dbReference type="OrthoDB" id="424302at2759"/>
<accession>A0A183B6K7</accession>
<dbReference type="Proteomes" id="UP000272942">
    <property type="component" value="Unassembled WGS sequence"/>
</dbReference>
<organism evidence="7">
    <name type="scientific">Echinostoma caproni</name>
    <dbReference type="NCBI Taxonomy" id="27848"/>
    <lineage>
        <taxon>Eukaryota</taxon>
        <taxon>Metazoa</taxon>
        <taxon>Spiralia</taxon>
        <taxon>Lophotrochozoa</taxon>
        <taxon>Platyhelminthes</taxon>
        <taxon>Trematoda</taxon>
        <taxon>Digenea</taxon>
        <taxon>Plagiorchiida</taxon>
        <taxon>Echinostomata</taxon>
        <taxon>Echinostomatoidea</taxon>
        <taxon>Echinostomatidae</taxon>
        <taxon>Echinostoma</taxon>
    </lineage>
</organism>
<feature type="domain" description="Deacetylase sirtuin-type" evidence="4">
    <location>
        <begin position="1"/>
        <end position="141"/>
    </location>
</feature>
<evidence type="ECO:0000256" key="2">
    <source>
        <dbReference type="ARBA" id="ARBA00023027"/>
    </source>
</evidence>
<reference evidence="7" key="1">
    <citation type="submission" date="2016-06" db="UniProtKB">
        <authorList>
            <consortium name="WormBaseParasite"/>
        </authorList>
    </citation>
    <scope>IDENTIFICATION</scope>
</reference>
<dbReference type="InterPro" id="IPR026590">
    <property type="entry name" value="Ssirtuin_cat_dom"/>
</dbReference>
<dbReference type="InterPro" id="IPR050134">
    <property type="entry name" value="NAD-dep_sirtuin_deacylases"/>
</dbReference>
<dbReference type="EMBL" id="UZAN01058717">
    <property type="protein sequence ID" value="VDP92114.1"/>
    <property type="molecule type" value="Genomic_DNA"/>
</dbReference>
<evidence type="ECO:0000313" key="5">
    <source>
        <dbReference type="EMBL" id="VDP92114.1"/>
    </source>
</evidence>
<evidence type="ECO:0000256" key="1">
    <source>
        <dbReference type="ARBA" id="ARBA00022679"/>
    </source>
</evidence>
<evidence type="ECO:0000259" key="4">
    <source>
        <dbReference type="PROSITE" id="PS50305"/>
    </source>
</evidence>
<dbReference type="GO" id="GO:0017136">
    <property type="term" value="F:histone deacetylase activity, NAD-dependent"/>
    <property type="evidence" value="ECO:0007669"/>
    <property type="project" value="TreeGrafter"/>
</dbReference>
<keyword evidence="1" id="KW-0808">Transferase</keyword>
<dbReference type="InterPro" id="IPR003000">
    <property type="entry name" value="Sirtuin"/>
</dbReference>
<dbReference type="AlphaFoldDB" id="A0A183B6K7"/>
<dbReference type="GO" id="GO:0070403">
    <property type="term" value="F:NAD+ binding"/>
    <property type="evidence" value="ECO:0007669"/>
    <property type="project" value="InterPro"/>
</dbReference>
<dbReference type="PANTHER" id="PTHR11085">
    <property type="entry name" value="NAD-DEPENDENT PROTEIN DEACYLASE SIRTUIN-5, MITOCHONDRIAL-RELATED"/>
    <property type="match status" value="1"/>
</dbReference>
<dbReference type="Gene3D" id="3.30.1600.10">
    <property type="entry name" value="SIR2/SIRT2 'Small Domain"/>
    <property type="match status" value="1"/>
</dbReference>
<dbReference type="Pfam" id="PF02146">
    <property type="entry name" value="SIR2"/>
    <property type="match status" value="1"/>
</dbReference>
<protein>
    <submittedName>
        <fullName evidence="7">Deacetylase sirtuin-type domain-containing protein</fullName>
    </submittedName>
</protein>
<gene>
    <name evidence="5" type="ORF">ECPE_LOCUS14842</name>
</gene>
<sequence length="141" mass="14858">MVLCSYPSVASSGSPLTSSKNDDAHCNSPSVALSIVSTTEVPYCPKCADGVLKPDVVFFGENLPPERKIKAASWIDNADLLLCLGTSLQTFSSYRLLLQAHATGTPIVIVNVGPTRGDSLSSLILNSGISDTLRLVHSLIV</sequence>
<evidence type="ECO:0000313" key="7">
    <source>
        <dbReference type="WBParaSite" id="ECPE_0001488201-mRNA-1"/>
    </source>
</evidence>
<dbReference type="InterPro" id="IPR026591">
    <property type="entry name" value="Sirtuin_cat_small_dom_sf"/>
</dbReference>
<keyword evidence="6" id="KW-1185">Reference proteome</keyword>
<dbReference type="Gene3D" id="3.40.50.1220">
    <property type="entry name" value="TPP-binding domain"/>
    <property type="match status" value="1"/>
</dbReference>
<evidence type="ECO:0000313" key="6">
    <source>
        <dbReference type="Proteomes" id="UP000272942"/>
    </source>
</evidence>
<proteinExistence type="predicted"/>
<dbReference type="SUPFAM" id="SSF52467">
    <property type="entry name" value="DHS-like NAD/FAD-binding domain"/>
    <property type="match status" value="1"/>
</dbReference>
<dbReference type="PROSITE" id="PS50305">
    <property type="entry name" value="SIRTUIN"/>
    <property type="match status" value="1"/>
</dbReference>
<dbReference type="PANTHER" id="PTHR11085:SF10">
    <property type="entry name" value="NAD-DEPENDENT PROTEIN DEACYLASE SIRTUIN-5, MITOCHONDRIAL-RELATED"/>
    <property type="match status" value="1"/>
</dbReference>